<gene>
    <name evidence="13" type="ORF">FAZ19_19865</name>
</gene>
<dbReference type="RefSeq" id="WP_136822514.1">
    <property type="nucleotide sequence ID" value="NZ_BMJX01000007.1"/>
</dbReference>
<dbReference type="Proteomes" id="UP000309872">
    <property type="component" value="Unassembled WGS sequence"/>
</dbReference>
<keyword evidence="5 9" id="KW-0798">TonB box</keyword>
<dbReference type="SUPFAM" id="SSF49464">
    <property type="entry name" value="Carboxypeptidase regulatory domain-like"/>
    <property type="match status" value="1"/>
</dbReference>
<dbReference type="InterPro" id="IPR012910">
    <property type="entry name" value="Plug_dom"/>
</dbReference>
<organism evidence="13 14">
    <name type="scientific">Sphingobacterium alkalisoli</name>
    <dbReference type="NCBI Taxonomy" id="1874115"/>
    <lineage>
        <taxon>Bacteria</taxon>
        <taxon>Pseudomonadati</taxon>
        <taxon>Bacteroidota</taxon>
        <taxon>Sphingobacteriia</taxon>
        <taxon>Sphingobacteriales</taxon>
        <taxon>Sphingobacteriaceae</taxon>
        <taxon>Sphingobacterium</taxon>
    </lineage>
</organism>
<evidence type="ECO:0000313" key="13">
    <source>
        <dbReference type="EMBL" id="TJY62727.1"/>
    </source>
</evidence>
<keyword evidence="7 8" id="KW-0998">Cell outer membrane</keyword>
<evidence type="ECO:0000256" key="5">
    <source>
        <dbReference type="ARBA" id="ARBA00023077"/>
    </source>
</evidence>
<dbReference type="Pfam" id="PF07715">
    <property type="entry name" value="Plug"/>
    <property type="match status" value="1"/>
</dbReference>
<dbReference type="InterPro" id="IPR039426">
    <property type="entry name" value="TonB-dep_rcpt-like"/>
</dbReference>
<proteinExistence type="inferred from homology"/>
<dbReference type="InterPro" id="IPR036942">
    <property type="entry name" value="Beta-barrel_TonB_sf"/>
</dbReference>
<dbReference type="EMBL" id="SUKA01000007">
    <property type="protein sequence ID" value="TJY62727.1"/>
    <property type="molecule type" value="Genomic_DNA"/>
</dbReference>
<evidence type="ECO:0000259" key="12">
    <source>
        <dbReference type="Pfam" id="PF07715"/>
    </source>
</evidence>
<evidence type="ECO:0000256" key="1">
    <source>
        <dbReference type="ARBA" id="ARBA00004571"/>
    </source>
</evidence>
<dbReference type="FunFam" id="2.170.130.10:FF:000008">
    <property type="entry name" value="SusC/RagA family TonB-linked outer membrane protein"/>
    <property type="match status" value="1"/>
</dbReference>
<evidence type="ECO:0000256" key="9">
    <source>
        <dbReference type="RuleBase" id="RU003357"/>
    </source>
</evidence>
<evidence type="ECO:0000256" key="4">
    <source>
        <dbReference type="ARBA" id="ARBA00022692"/>
    </source>
</evidence>
<dbReference type="InterPro" id="IPR037066">
    <property type="entry name" value="Plug_dom_sf"/>
</dbReference>
<keyword evidence="4 8" id="KW-0812">Transmembrane</keyword>
<dbReference type="GO" id="GO:0009279">
    <property type="term" value="C:cell outer membrane"/>
    <property type="evidence" value="ECO:0007669"/>
    <property type="project" value="UniProtKB-SubCell"/>
</dbReference>
<comment type="similarity">
    <text evidence="8 9">Belongs to the TonB-dependent receptor family.</text>
</comment>
<dbReference type="Pfam" id="PF00593">
    <property type="entry name" value="TonB_dep_Rec_b-barrel"/>
    <property type="match status" value="1"/>
</dbReference>
<dbReference type="InterPro" id="IPR000531">
    <property type="entry name" value="Beta-barrel_TonB"/>
</dbReference>
<feature type="compositionally biased region" description="Polar residues" evidence="10">
    <location>
        <begin position="50"/>
        <end position="72"/>
    </location>
</feature>
<keyword evidence="14" id="KW-1185">Reference proteome</keyword>
<dbReference type="SUPFAM" id="SSF56935">
    <property type="entry name" value="Porins"/>
    <property type="match status" value="1"/>
</dbReference>
<feature type="region of interest" description="Disordered" evidence="10">
    <location>
        <begin position="37"/>
        <end position="72"/>
    </location>
</feature>
<keyword evidence="6 8" id="KW-0472">Membrane</keyword>
<dbReference type="NCBIfam" id="TIGR04057">
    <property type="entry name" value="SusC_RagA_signa"/>
    <property type="match status" value="1"/>
</dbReference>
<evidence type="ECO:0000256" key="8">
    <source>
        <dbReference type="PROSITE-ProRule" id="PRU01360"/>
    </source>
</evidence>
<protein>
    <submittedName>
        <fullName evidence="13">TonB-dependent receptor</fullName>
    </submittedName>
</protein>
<comment type="subcellular location">
    <subcellularLocation>
        <location evidence="1 8">Cell outer membrane</location>
        <topology evidence="1 8">Multi-pass membrane protein</topology>
    </subcellularLocation>
</comment>
<feature type="domain" description="TonB-dependent receptor plug" evidence="12">
    <location>
        <begin position="166"/>
        <end position="272"/>
    </location>
</feature>
<dbReference type="Gene3D" id="2.170.130.10">
    <property type="entry name" value="TonB-dependent receptor, plug domain"/>
    <property type="match status" value="1"/>
</dbReference>
<dbReference type="PROSITE" id="PS52016">
    <property type="entry name" value="TONB_DEPENDENT_REC_3"/>
    <property type="match status" value="1"/>
</dbReference>
<dbReference type="InterPro" id="IPR023997">
    <property type="entry name" value="TonB-dep_OMP_SusC/RagA_CS"/>
</dbReference>
<dbReference type="OrthoDB" id="9768177at2"/>
<keyword evidence="13" id="KW-0675">Receptor</keyword>
<dbReference type="NCBIfam" id="TIGR04056">
    <property type="entry name" value="OMP_RagA_SusC"/>
    <property type="match status" value="1"/>
</dbReference>
<evidence type="ECO:0000256" key="6">
    <source>
        <dbReference type="ARBA" id="ARBA00023136"/>
    </source>
</evidence>
<evidence type="ECO:0000256" key="7">
    <source>
        <dbReference type="ARBA" id="ARBA00023237"/>
    </source>
</evidence>
<evidence type="ECO:0000313" key="14">
    <source>
        <dbReference type="Proteomes" id="UP000309872"/>
    </source>
</evidence>
<dbReference type="InterPro" id="IPR008969">
    <property type="entry name" value="CarboxyPept-like_regulatory"/>
</dbReference>
<evidence type="ECO:0000256" key="10">
    <source>
        <dbReference type="SAM" id="MobiDB-lite"/>
    </source>
</evidence>
<accession>A0A4U0GUR2</accession>
<keyword evidence="2 8" id="KW-0813">Transport</keyword>
<dbReference type="Pfam" id="PF13715">
    <property type="entry name" value="CarbopepD_reg_2"/>
    <property type="match status" value="1"/>
</dbReference>
<name>A0A4U0GUR2_9SPHI</name>
<dbReference type="InterPro" id="IPR023996">
    <property type="entry name" value="TonB-dep_OMP_SusC/RagA"/>
</dbReference>
<keyword evidence="3 8" id="KW-1134">Transmembrane beta strand</keyword>
<dbReference type="Gene3D" id="2.40.170.20">
    <property type="entry name" value="TonB-dependent receptor, beta-barrel domain"/>
    <property type="match status" value="1"/>
</dbReference>
<evidence type="ECO:0000256" key="3">
    <source>
        <dbReference type="ARBA" id="ARBA00022452"/>
    </source>
</evidence>
<reference evidence="13 14" key="1">
    <citation type="submission" date="2019-04" db="EMBL/GenBank/DDBJ databases">
        <title>Sphingobacterium olei sp. nov., isolated from oil-contaminated soil.</title>
        <authorList>
            <person name="Liu B."/>
        </authorList>
    </citation>
    <scope>NUCLEOTIDE SEQUENCE [LARGE SCALE GENOMIC DNA]</scope>
    <source>
        <strain evidence="13 14">Y3L14</strain>
    </source>
</reference>
<evidence type="ECO:0000259" key="11">
    <source>
        <dbReference type="Pfam" id="PF00593"/>
    </source>
</evidence>
<evidence type="ECO:0000256" key="2">
    <source>
        <dbReference type="ARBA" id="ARBA00022448"/>
    </source>
</evidence>
<dbReference type="AlphaFoldDB" id="A0A4U0GUR2"/>
<feature type="domain" description="TonB-dependent receptor-like beta-barrel" evidence="11">
    <location>
        <begin position="493"/>
        <end position="810"/>
    </location>
</feature>
<comment type="caution">
    <text evidence="13">The sequence shown here is derived from an EMBL/GenBank/DDBJ whole genome shotgun (WGS) entry which is preliminary data.</text>
</comment>
<sequence>MKLHHYCLLAGGLWGCIHLQSSAHGQQLDSLRDTSKQPLPIRDTLLPKGSTPSTQSPIQDKSNPRSHQPSINTDSLIQGQVLNENSLPLRAVTIIAIKGKSVVGTDDQGKFSIAVAAQDSIEANMMGYERAVIAVGQKKEVVIRMVPSVAQKIDEVVVIGYGTALKKNLTGAVSSLKGSAFQQQAITNGEEGIAGKIAGVRVSQTSGVPGSAMNIKIRGLNSITASSTPLYVIDGLPQSHMRNVNPRDIASIEVLKDASAAAIYGSRGGNGVIVVTTRSGSAGHLQLDFNSYAGYQTVDKKLPMMNTEEYTNYIRFVRNERFRLTGGDLSAPISSRPEAFQYPDSYANPSSLPNNNWQDLVYRNASMQNYDLNVSGGGEIGTFNISGGYLKQDGVMRYTGFERYNLRANTHFQFSEKFNIGANLAAAFSRQQDPVTEGKESNAHYAIVMPPVVEQDQNTERTGYSQAHTFVNPLIRLQEMTANGKGNNIHINTFAEYRPITSLRLRTQLGYNYHNSTYNEFIPFNVNKGVQAQGMATNRNSFNMSIQNTVSYTPDLGSNHYLDVLAGQSFERNNEEYMAAGGNGFPNDLLPWLNNASIPTLATSNATTNSIASYFGRVQYHLMDRYLISASARYDGSSRFGQNHKWGLFPSLSAGWKINEENFLKDVEQISLLKVRASWGLAGNDRIGDYEHIALLAAQNYNLNGEVFNGLVPSTIPNDDLSWEKTTSTNIGLDLFMFTDRLQFTADAYLNNTTDLLLSVPTTRLSGFSSIRKNIGKVENKGLEFQLASTNIQKSSFTWTSNLNFSLNRNKVVDLGTQTSSIIVNTWGADAFITQVGHPIGSYYMYKTDGLLMPGDFNDQGNATVPIASGQIEGNVKIVDANGDGIINTQDQVVLGNNQPSFLYGISNNITFRGFEFSFDLQGSKGGKIFYQGRRGFDNGVGDGSNQYQRWLYSYKTTEMEASIPSGANMEWDGTTPNQFGVNPVYNDTWLYDASFLRIRNITLGYNFEENILQQLRISKARIYLMADNPYTFTKYPGANPEANNGGNESTSAGVDYGSYPISRRFTFGIQLIF</sequence>